<dbReference type="NCBIfam" id="TIGR04556">
    <property type="entry name" value="PKS_assoc"/>
    <property type="match status" value="1"/>
</dbReference>
<sequence>MALRLPDGVDFIVGQHSDEAYAGVLVSCLASKGFCVIDLALGGDDAELLGRARTEAEALRAAGCFARPPALIADGLLGPEGSAGIAELEAAAVGADCALGEVDAMISSVGVTLGPHTARLGVEVSHRSNALLHEAGIPDDGPPLTERDITKWLEKFLRHTVMVIVFLGPMDGVLTLKVFEEQEAEAYEVKTEPGTMVVLRPDMLSHEHVALGRALAVSSFFIDAHTFRKRHPTGGWVMCPAARELDRWAMERVRTLKARVEDEADWDPAIPREFQRAMNLTYFKGNMVGVRAVSCKYSGAYDYDIHFRSYTGGTDYVTRIPFSRWDHSPYFDESPEGWRSNKTYSRHGAFIEGVELFDAKTFSLSTAESRSMDPHQRHILEVGYDALVRMGMRRAGLMNSSGSVYVGHAFGEYSFAEKSGEGMSGPTGGAGCVAANRLSFVLGMKGPSMAMDTDQSSSMTAVFMTSESVQRKGRGAISDFGLGIGAQLMMSPVWWPQHCAMGWLSIRGRCLTYDASASGFARGEGVGAVALKPLADVVNGEYVRDDTSPLVGVLAGTCLNINGRGASLGAPSGMAEQEVIAESVRNAGIASQDVDAVEAHGSGAPLSDVIEVGSLTRGLARECWRDVVRQQYQSSAKDHTPLAVTSVKTMVGNLMECGGISSLMKNLLGVQWGFTACGLHLRELNPHMDIDDGSAMLLSEHLTFPRKNAFAGVMSRGYGGTNVYSISWGTLDEEKVAAAPAIPAFYQRVHFWPGGGGFLDAKDRPDKAYCIVGSWMEWSNPQPMEEEGSGVFGYTVTLGENGWEQFQVLLDGDAERVLHPGGARVGKETPVYGPESGILGASTWMIDGRCGWVEVPAPREGTDPAGDGQAAEYRVVPVEALDAGRPGDRYRVKLRVAGKWRVVTWDKEEQAAALDNPRPARCVGKYYIVSSWNRWDYEELQPDPSINGLYRIEVSLHWGMGDFQIVRNRDLQQVLHPAGACAPADGDVLGPDEDGEGLHWRIQGSAGDSFRIEFQRTLADGEDVKRVSWQRIEQ</sequence>
<dbReference type="GO" id="GO:0006633">
    <property type="term" value="P:fatty acid biosynthetic process"/>
    <property type="evidence" value="ECO:0007669"/>
    <property type="project" value="TreeGrafter"/>
</dbReference>
<dbReference type="PANTHER" id="PTHR43775:SF37">
    <property type="entry name" value="SI:DKEY-61P9.11"/>
    <property type="match status" value="1"/>
</dbReference>
<dbReference type="InterPro" id="IPR014030">
    <property type="entry name" value="Ketoacyl_synth_N"/>
</dbReference>
<dbReference type="EMBL" id="HBNR01009357">
    <property type="protein sequence ID" value="CAE4566551.1"/>
    <property type="molecule type" value="Transcribed_RNA"/>
</dbReference>
<dbReference type="CDD" id="cd00833">
    <property type="entry name" value="PKS"/>
    <property type="match status" value="1"/>
</dbReference>
<keyword evidence="1" id="KW-0596">Phosphopantetheine</keyword>
<name>A0A7S4UYP7_9DINO</name>
<evidence type="ECO:0000256" key="1">
    <source>
        <dbReference type="ARBA" id="ARBA00022450"/>
    </source>
</evidence>
<evidence type="ECO:0000259" key="4">
    <source>
        <dbReference type="PROSITE" id="PS52004"/>
    </source>
</evidence>
<dbReference type="InterPro" id="IPR020841">
    <property type="entry name" value="PKS_Beta-ketoAc_synthase_dom"/>
</dbReference>
<dbReference type="SUPFAM" id="SSF53901">
    <property type="entry name" value="Thiolase-like"/>
    <property type="match status" value="1"/>
</dbReference>
<proteinExistence type="inferred from homology"/>
<dbReference type="InterPro" id="IPR050091">
    <property type="entry name" value="PKS_NRPS_Biosynth_Enz"/>
</dbReference>
<evidence type="ECO:0000256" key="2">
    <source>
        <dbReference type="ARBA" id="ARBA00022553"/>
    </source>
</evidence>
<dbReference type="PROSITE" id="PS52004">
    <property type="entry name" value="KS3_2"/>
    <property type="match status" value="1"/>
</dbReference>
<protein>
    <recommendedName>
        <fullName evidence="4">Ketosynthase family 3 (KS3) domain-containing protein</fullName>
    </recommendedName>
</protein>
<dbReference type="InterPro" id="IPR016039">
    <property type="entry name" value="Thiolase-like"/>
</dbReference>
<feature type="domain" description="Ketosynthase family 3 (KS3)" evidence="4">
    <location>
        <begin position="285"/>
        <end position="729"/>
    </location>
</feature>
<dbReference type="Gene3D" id="3.40.47.10">
    <property type="match status" value="1"/>
</dbReference>
<dbReference type="InterPro" id="IPR014031">
    <property type="entry name" value="Ketoacyl_synth_C"/>
</dbReference>
<organism evidence="5">
    <name type="scientific">Alexandrium monilatum</name>
    <dbReference type="NCBI Taxonomy" id="311494"/>
    <lineage>
        <taxon>Eukaryota</taxon>
        <taxon>Sar</taxon>
        <taxon>Alveolata</taxon>
        <taxon>Dinophyceae</taxon>
        <taxon>Gonyaulacales</taxon>
        <taxon>Pyrocystaceae</taxon>
        <taxon>Alexandrium</taxon>
    </lineage>
</organism>
<dbReference type="Pfam" id="PF00109">
    <property type="entry name" value="ketoacyl-synt"/>
    <property type="match status" value="1"/>
</dbReference>
<dbReference type="PANTHER" id="PTHR43775">
    <property type="entry name" value="FATTY ACID SYNTHASE"/>
    <property type="match status" value="1"/>
</dbReference>
<keyword evidence="3" id="KW-0808">Transferase</keyword>
<dbReference type="SMART" id="SM00825">
    <property type="entry name" value="PKS_KS"/>
    <property type="match status" value="1"/>
</dbReference>
<dbReference type="Pfam" id="PF02801">
    <property type="entry name" value="Ketoacyl-synt_C"/>
    <property type="match status" value="1"/>
</dbReference>
<evidence type="ECO:0000313" key="5">
    <source>
        <dbReference type="EMBL" id="CAE4566551.1"/>
    </source>
</evidence>
<dbReference type="GO" id="GO:0004312">
    <property type="term" value="F:fatty acid synthase activity"/>
    <property type="evidence" value="ECO:0007669"/>
    <property type="project" value="TreeGrafter"/>
</dbReference>
<keyword evidence="2" id="KW-0597">Phosphoprotein</keyword>
<dbReference type="InterPro" id="IPR030834">
    <property type="entry name" value="PKS_assoc_dom"/>
</dbReference>
<accession>A0A7S4UYP7</accession>
<gene>
    <name evidence="5" type="ORF">AMON00008_LOCUS6170</name>
</gene>
<reference evidence="5" key="1">
    <citation type="submission" date="2021-01" db="EMBL/GenBank/DDBJ databases">
        <authorList>
            <person name="Corre E."/>
            <person name="Pelletier E."/>
            <person name="Niang G."/>
            <person name="Scheremetjew M."/>
            <person name="Finn R."/>
            <person name="Kale V."/>
            <person name="Holt S."/>
            <person name="Cochrane G."/>
            <person name="Meng A."/>
            <person name="Brown T."/>
            <person name="Cohen L."/>
        </authorList>
    </citation>
    <scope>NUCLEOTIDE SEQUENCE</scope>
    <source>
        <strain evidence="5">CCMP3105</strain>
    </source>
</reference>
<dbReference type="AlphaFoldDB" id="A0A7S4UYP7"/>
<comment type="similarity">
    <text evidence="3">Belongs to the thiolase-like superfamily. Beta-ketoacyl-ACP synthases family.</text>
</comment>
<evidence type="ECO:0000256" key="3">
    <source>
        <dbReference type="RuleBase" id="RU003694"/>
    </source>
</evidence>